<evidence type="ECO:0000256" key="1">
    <source>
        <dbReference type="ARBA" id="ARBA00022679"/>
    </source>
</evidence>
<dbReference type="PANTHER" id="PTHR12788">
    <property type="entry name" value="PROTEIN-TYROSINE SULFOTRANSFERASE 2"/>
    <property type="match status" value="1"/>
</dbReference>
<dbReference type="RefSeq" id="WP_092856088.1">
    <property type="nucleotide sequence ID" value="NZ_FOYU01000001.1"/>
</dbReference>
<organism evidence="2 3">
    <name type="scientific">Pseudidiomarina maritima</name>
    <dbReference type="NCBI Taxonomy" id="519453"/>
    <lineage>
        <taxon>Bacteria</taxon>
        <taxon>Pseudomonadati</taxon>
        <taxon>Pseudomonadota</taxon>
        <taxon>Gammaproteobacteria</taxon>
        <taxon>Alteromonadales</taxon>
        <taxon>Idiomarinaceae</taxon>
        <taxon>Pseudidiomarina</taxon>
    </lineage>
</organism>
<evidence type="ECO:0000313" key="3">
    <source>
        <dbReference type="Proteomes" id="UP000199424"/>
    </source>
</evidence>
<dbReference type="Gene3D" id="3.40.50.300">
    <property type="entry name" value="P-loop containing nucleotide triphosphate hydrolases"/>
    <property type="match status" value="1"/>
</dbReference>
<dbReference type="SUPFAM" id="SSF52540">
    <property type="entry name" value="P-loop containing nucleoside triphosphate hydrolases"/>
    <property type="match status" value="1"/>
</dbReference>
<dbReference type="Gene3D" id="1.25.40.10">
    <property type="entry name" value="Tetratricopeptide repeat domain"/>
    <property type="match status" value="1"/>
</dbReference>
<dbReference type="GO" id="GO:0008476">
    <property type="term" value="F:protein-tyrosine sulfotransferase activity"/>
    <property type="evidence" value="ECO:0007669"/>
    <property type="project" value="InterPro"/>
</dbReference>
<protein>
    <submittedName>
        <fullName evidence="2">Tetratricopeptide repeat-containing protein</fullName>
    </submittedName>
</protein>
<gene>
    <name evidence="2" type="ORF">SAMN04488070_1090</name>
</gene>
<sequence>MQSKTVQDPLQQITQQVQAFAAKQQFKQASQLIRSATEGADVPVLHRAHQLAMYVQDAESALEYLNKALEEIPDHAVLIADKLRVLVQLRRRSEALKLAKSAVKSVQAGPQFLHHIARIYQQLEQPKLALKILDGLAKEHPENVEVRYEQASQQFFLNKMAQAEKNFDWIIKATEGKLPNAYHLRSQLRKQTPDNNHVAELETRLEKSESADAPIWFALAKELEDLGFYDKSFEALQKANELKRATVQYNEETELAAIDSLINVAKDFDYSAKPSKSKVTPIFIVGMPRTGTTLVERMLAAHSDVVSAGEFQDFPWLIASAINEIELASGGKLSRDEALKQVDFEALGQRYLSQLKDVTGNAQYVVDKLPFNYLYIGFIKKALPQAKFINLQRDPLDACYAIFKTMFYQVYSFSYDQRELGHYYAKYQEVMALWHKLFKKDILTVNYEDLVTETQKQAKALIKYCGLDWQDSVLEFHTQDTASTTASSAQVRQPVYQSSVGKVQHVEQHLNTLREALSGK</sequence>
<reference evidence="3" key="1">
    <citation type="submission" date="2016-10" db="EMBL/GenBank/DDBJ databases">
        <authorList>
            <person name="Varghese N."/>
            <person name="Submissions S."/>
        </authorList>
    </citation>
    <scope>NUCLEOTIDE SEQUENCE [LARGE SCALE GENOMIC DNA]</scope>
    <source>
        <strain evidence="3">CGMCC 1.7285</strain>
    </source>
</reference>
<dbReference type="AlphaFoldDB" id="A0A1I6GQP8"/>
<keyword evidence="1" id="KW-0808">Transferase</keyword>
<keyword evidence="3" id="KW-1185">Reference proteome</keyword>
<evidence type="ECO:0000313" key="2">
    <source>
        <dbReference type="EMBL" id="SFR44500.1"/>
    </source>
</evidence>
<dbReference type="Pfam" id="PF13469">
    <property type="entry name" value="Sulfotransfer_3"/>
    <property type="match status" value="1"/>
</dbReference>
<name>A0A1I6GQP8_9GAMM</name>
<dbReference type="InterPro" id="IPR026634">
    <property type="entry name" value="TPST-like"/>
</dbReference>
<dbReference type="InterPro" id="IPR027417">
    <property type="entry name" value="P-loop_NTPase"/>
</dbReference>
<dbReference type="SUPFAM" id="SSF48452">
    <property type="entry name" value="TPR-like"/>
    <property type="match status" value="1"/>
</dbReference>
<proteinExistence type="predicted"/>
<dbReference type="InterPro" id="IPR011990">
    <property type="entry name" value="TPR-like_helical_dom_sf"/>
</dbReference>
<accession>A0A1I6GQP8</accession>
<dbReference type="Proteomes" id="UP000199424">
    <property type="component" value="Unassembled WGS sequence"/>
</dbReference>
<dbReference type="PANTHER" id="PTHR12788:SF10">
    <property type="entry name" value="PROTEIN-TYROSINE SULFOTRANSFERASE"/>
    <property type="match status" value="1"/>
</dbReference>
<dbReference type="EMBL" id="FOYU01000001">
    <property type="protein sequence ID" value="SFR44500.1"/>
    <property type="molecule type" value="Genomic_DNA"/>
</dbReference>